<keyword evidence="1" id="KW-0812">Transmembrane</keyword>
<dbReference type="AlphaFoldDB" id="A0A382E3Q7"/>
<gene>
    <name evidence="2" type="ORF">METZ01_LOCUS197437</name>
</gene>
<evidence type="ECO:0000256" key="1">
    <source>
        <dbReference type="SAM" id="Phobius"/>
    </source>
</evidence>
<evidence type="ECO:0000313" key="2">
    <source>
        <dbReference type="EMBL" id="SVB44583.1"/>
    </source>
</evidence>
<name>A0A382E3Q7_9ZZZZ</name>
<dbReference type="EMBL" id="UINC01042235">
    <property type="protein sequence ID" value="SVB44583.1"/>
    <property type="molecule type" value="Genomic_DNA"/>
</dbReference>
<feature type="non-terminal residue" evidence="2">
    <location>
        <position position="1"/>
    </location>
</feature>
<proteinExistence type="predicted"/>
<keyword evidence="1" id="KW-0472">Membrane</keyword>
<sequence length="306" mass="34081">QGRVQAETFARDLGIIGAETVGTIFLSEADRQFMTEGARSASDFFFKYTGLSAFTRFTRVFASKMAVNFVIRHADPATMTNDSLAYLDELGLTPEEVRAWSDSGMDMTTDVGRKVGAGITRFVESSILRPNAAERPLWASDPRFALIWQLKGFFWSYGKVIMGGVAREAKRRIDAGETVAAGYTATATLLAVAALITFPLAMLGMELREHTRNGLAWLLPGLESSNKYFRSDRMDWPTYMGEIMDRSGMYGPFTMVMMMKQQAEWGRSPISPALGPTAEMIETIARNGFDVGKTLRRRIIPIYNQL</sequence>
<protein>
    <submittedName>
        <fullName evidence="2">Uncharacterized protein</fullName>
    </submittedName>
</protein>
<reference evidence="2" key="1">
    <citation type="submission" date="2018-05" db="EMBL/GenBank/DDBJ databases">
        <authorList>
            <person name="Lanie J.A."/>
            <person name="Ng W.-L."/>
            <person name="Kazmierczak K.M."/>
            <person name="Andrzejewski T.M."/>
            <person name="Davidsen T.M."/>
            <person name="Wayne K.J."/>
            <person name="Tettelin H."/>
            <person name="Glass J.I."/>
            <person name="Rusch D."/>
            <person name="Podicherti R."/>
            <person name="Tsui H.-C.T."/>
            <person name="Winkler M.E."/>
        </authorList>
    </citation>
    <scope>NUCLEOTIDE SEQUENCE</scope>
</reference>
<accession>A0A382E3Q7</accession>
<feature type="transmembrane region" description="Helical" evidence="1">
    <location>
        <begin position="180"/>
        <end position="203"/>
    </location>
</feature>
<keyword evidence="1" id="KW-1133">Transmembrane helix</keyword>
<organism evidence="2">
    <name type="scientific">marine metagenome</name>
    <dbReference type="NCBI Taxonomy" id="408172"/>
    <lineage>
        <taxon>unclassified sequences</taxon>
        <taxon>metagenomes</taxon>
        <taxon>ecological metagenomes</taxon>
    </lineage>
</organism>